<dbReference type="RefSeq" id="WP_105299653.1">
    <property type="nucleotide sequence ID" value="NZ_OKQR01000001.1"/>
</dbReference>
<dbReference type="SUPFAM" id="SSF51445">
    <property type="entry name" value="(Trans)glycosidases"/>
    <property type="match status" value="1"/>
</dbReference>
<dbReference type="EC" id="3.2.1.21" evidence="7"/>
<dbReference type="EMBL" id="OKQR01000001">
    <property type="protein sequence ID" value="SPD91666.1"/>
    <property type="molecule type" value="Genomic_DNA"/>
</dbReference>
<evidence type="ECO:0000313" key="8">
    <source>
        <dbReference type="Proteomes" id="UP000237923"/>
    </source>
</evidence>
<evidence type="ECO:0000313" key="7">
    <source>
        <dbReference type="EMBL" id="SPE06945.1"/>
    </source>
</evidence>
<protein>
    <submittedName>
        <fullName evidence="7">Thermostable beta-glucosidase B</fullName>
        <ecNumber evidence="7">3.2.1.21</ecNumber>
    </submittedName>
</protein>
<dbReference type="PANTHER" id="PTHR42715:SF10">
    <property type="entry name" value="BETA-GLUCOSIDASE"/>
    <property type="match status" value="1"/>
</dbReference>
<evidence type="ECO:0000256" key="3">
    <source>
        <dbReference type="ARBA" id="ARBA00023277"/>
    </source>
</evidence>
<organism evidence="7 8">
    <name type="scientific">Leuconostoc suionicum</name>
    <dbReference type="NCBI Taxonomy" id="1511761"/>
    <lineage>
        <taxon>Bacteria</taxon>
        <taxon>Bacillati</taxon>
        <taxon>Bacillota</taxon>
        <taxon>Bacilli</taxon>
        <taxon>Lactobacillales</taxon>
        <taxon>Lactobacillaceae</taxon>
        <taxon>Leuconostoc</taxon>
    </lineage>
</organism>
<reference evidence="6 9" key="2">
    <citation type="submission" date="2018-02" db="EMBL/GenBank/DDBJ databases">
        <authorList>
            <person name="Rodrigo-Torres L."/>
            <person name="Arahal R. D."/>
            <person name="Lucena T."/>
        </authorList>
    </citation>
    <scope>NUCLEOTIDE SEQUENCE [LARGE SCALE GENOMIC DNA]</scope>
    <source>
        <strain evidence="6 9">CECT 8486</strain>
    </source>
</reference>
<dbReference type="Pfam" id="PF01915">
    <property type="entry name" value="Glyco_hydro_3_C"/>
    <property type="match status" value="1"/>
</dbReference>
<keyword evidence="9" id="KW-1185">Reference proteome</keyword>
<dbReference type="InterPro" id="IPR013783">
    <property type="entry name" value="Ig-like_fold"/>
</dbReference>
<accession>A0A2N9KA54</accession>
<evidence type="ECO:0000259" key="5">
    <source>
        <dbReference type="SMART" id="SM01217"/>
    </source>
</evidence>
<dbReference type="PROSITE" id="PS00775">
    <property type="entry name" value="GLYCOSYL_HYDROL_F3"/>
    <property type="match status" value="1"/>
</dbReference>
<feature type="domain" description="Fibronectin type III-like" evidence="5">
    <location>
        <begin position="581"/>
        <end position="651"/>
    </location>
</feature>
<dbReference type="PRINTS" id="PR00133">
    <property type="entry name" value="GLHYDRLASE3"/>
</dbReference>
<dbReference type="GO" id="GO:0008422">
    <property type="term" value="F:beta-glucosidase activity"/>
    <property type="evidence" value="ECO:0007669"/>
    <property type="project" value="UniProtKB-EC"/>
</dbReference>
<dbReference type="SMART" id="SM01217">
    <property type="entry name" value="Fn3_like"/>
    <property type="match status" value="1"/>
</dbReference>
<dbReference type="InterPro" id="IPR002772">
    <property type="entry name" value="Glyco_hydro_3_C"/>
</dbReference>
<keyword evidence="4 7" id="KW-0326">Glycosidase</keyword>
<dbReference type="Gene3D" id="2.60.40.10">
    <property type="entry name" value="Immunoglobulins"/>
    <property type="match status" value="1"/>
</dbReference>
<evidence type="ECO:0000313" key="6">
    <source>
        <dbReference type="EMBL" id="SPD91666.1"/>
    </source>
</evidence>
<reference evidence="7 8" key="1">
    <citation type="submission" date="2018-02" db="EMBL/GenBank/DDBJ databases">
        <authorList>
            <person name="Cohen D.B."/>
            <person name="Kent A.D."/>
        </authorList>
    </citation>
    <scope>NUCLEOTIDE SEQUENCE [LARGE SCALE GENOMIC DNA]</scope>
    <source>
        <strain evidence="7 8">CECT 9216</strain>
    </source>
</reference>
<proteinExistence type="inferred from homology"/>
<dbReference type="EMBL" id="OKQU01000001">
    <property type="protein sequence ID" value="SPE06945.1"/>
    <property type="molecule type" value="Genomic_DNA"/>
</dbReference>
<comment type="similarity">
    <text evidence="1 4">Belongs to the glycosyl hydrolase 3 family.</text>
</comment>
<dbReference type="InterPro" id="IPR019800">
    <property type="entry name" value="Glyco_hydro_3_AS"/>
</dbReference>
<dbReference type="Gene3D" id="3.20.20.300">
    <property type="entry name" value="Glycoside hydrolase, family 3, N-terminal domain"/>
    <property type="match status" value="1"/>
</dbReference>
<dbReference type="InterPro" id="IPR050288">
    <property type="entry name" value="Cellulose_deg_GH3"/>
</dbReference>
<dbReference type="InterPro" id="IPR036881">
    <property type="entry name" value="Glyco_hydro_3_C_sf"/>
</dbReference>
<dbReference type="SUPFAM" id="SSF52279">
    <property type="entry name" value="Beta-D-glucan exohydrolase, C-terminal domain"/>
    <property type="match status" value="1"/>
</dbReference>
<evidence type="ECO:0000313" key="9">
    <source>
        <dbReference type="Proteomes" id="UP000239237"/>
    </source>
</evidence>
<evidence type="ECO:0000256" key="1">
    <source>
        <dbReference type="ARBA" id="ARBA00005336"/>
    </source>
</evidence>
<evidence type="ECO:0000256" key="4">
    <source>
        <dbReference type="RuleBase" id="RU361161"/>
    </source>
</evidence>
<gene>
    <name evidence="7" type="primary">bglB</name>
    <name evidence="6" type="ORF">LES8486_00650</name>
    <name evidence="7" type="ORF">LES9216_00797</name>
</gene>
<dbReference type="GO" id="GO:0005975">
    <property type="term" value="P:carbohydrate metabolic process"/>
    <property type="evidence" value="ECO:0007669"/>
    <property type="project" value="InterPro"/>
</dbReference>
<dbReference type="FunFam" id="2.60.40.10:FF:000495">
    <property type="entry name" value="Periplasmic beta-glucosidase"/>
    <property type="match status" value="1"/>
</dbReference>
<dbReference type="InterPro" id="IPR026891">
    <property type="entry name" value="Fn3-like"/>
</dbReference>
<dbReference type="Gene3D" id="3.40.50.1700">
    <property type="entry name" value="Glycoside hydrolase family 3 C-terminal domain"/>
    <property type="match status" value="1"/>
</dbReference>
<dbReference type="Pfam" id="PF14310">
    <property type="entry name" value="Fn3-like"/>
    <property type="match status" value="1"/>
</dbReference>
<dbReference type="Proteomes" id="UP000239237">
    <property type="component" value="Unassembled WGS sequence"/>
</dbReference>
<dbReference type="InterPro" id="IPR001764">
    <property type="entry name" value="Glyco_hydro_3_N"/>
</dbReference>
<dbReference type="InterPro" id="IPR017853">
    <property type="entry name" value="GH"/>
</dbReference>
<dbReference type="InterPro" id="IPR036962">
    <property type="entry name" value="Glyco_hydro_3_N_sf"/>
</dbReference>
<keyword evidence="3" id="KW-0119">Carbohydrate metabolism</keyword>
<evidence type="ECO:0000256" key="2">
    <source>
        <dbReference type="ARBA" id="ARBA00022801"/>
    </source>
</evidence>
<dbReference type="Pfam" id="PF00933">
    <property type="entry name" value="Glyco_hydro_3"/>
    <property type="match status" value="1"/>
</dbReference>
<dbReference type="Proteomes" id="UP000237923">
    <property type="component" value="Unassembled WGS sequence"/>
</dbReference>
<name>A0A2N9KA54_9LACO</name>
<dbReference type="PANTHER" id="PTHR42715">
    <property type="entry name" value="BETA-GLUCOSIDASE"/>
    <property type="match status" value="1"/>
</dbReference>
<sequence length="743" mass="82515">MSTKFTLSFVQGLTTREKAELVTGKNFWFTAENKKHSIPKIMVTDGPSGLRKQASSADALGLNQSVEAISFPSSALMASSFNVDMLYDLGKSLGVAAKSENVSVLLGPGINIKRSPLAGRNFEYFSEDPYLTGELGSSYVKGVQDQGIGVSLKHFAANNRENQRFTSSSNVDERTLREIYLFAFEKIIKEAHPATIMCSYNAINGVLNSQNYRLLTEILRNEWGYTGLVMSDWGAVADNIASLKAGLDLEMPGNEEYSISKIVAAVKSGQLEESKLDTAVLRVLALVEKFQINEDNHIDYDKEAQHNFAKKAAEDSIVLLKNESSVLPIHQTEKIAVIGELAKKPRYQGGGSSHVNAYKIITPLEAAENSNYDIMYADGYQLADEESNIELENQALSVAEVSDKVIIFAGVPEKNESEGFDKGTIDLPKNQLELIQKLVAHNPNVIIVLQNGSAISMPWRNNVQAVVETYLAGEAVGEATWRILTGETNPSGKLAETFPERIEDTPTYGTFNASTEEENYHEGIFVGYRYYDLKHQQVAYPFGHGLSYTSFKYENLEIDNTEEHVSVKVNITNVGQVPGKEVVQFYVQNLVSSVELPSKELKSFKKIELNPGESKVVEVVLDRRSFAWYDVQNNIWRVDKGEYIIKVGSSSRDIRLEKSIFLEMGIDNIKPVSGETYISEIINRKDLQKPLIDSGLKSSIDSITAMDSNRELMENMPLRAIIMIGANVNQVNHFINLANESND</sequence>
<keyword evidence="2 4" id="KW-0378">Hydrolase</keyword>
<dbReference type="AlphaFoldDB" id="A0A2N9KA54"/>